<evidence type="ECO:0000313" key="2">
    <source>
        <dbReference type="EMBL" id="MER2492315.1"/>
    </source>
</evidence>
<evidence type="ECO:0000256" key="1">
    <source>
        <dbReference type="SAM" id="Phobius"/>
    </source>
</evidence>
<sequence length="147" mass="16585">MKNYLLAATSLIGYLLCGLVLLGVNIPILHPDTVLNAVFKQRFELIFIDISAVYLVQSYFALLFVGAFTRGGFGTYCAQVLYQWDVLIASICHGTKNRSISGLVGERALSGSLRWLAAEAVIDFIFMWDESHCKRTFYWERRMGFVA</sequence>
<evidence type="ECO:0000313" key="3">
    <source>
        <dbReference type="Proteomes" id="UP001467690"/>
    </source>
</evidence>
<keyword evidence="3" id="KW-1185">Reference proteome</keyword>
<reference evidence="2 3" key="1">
    <citation type="submission" date="2024-06" db="EMBL/GenBank/DDBJ databases">
        <authorList>
            <person name="Chen R.Y."/>
        </authorList>
    </citation>
    <scope>NUCLEOTIDE SEQUENCE [LARGE SCALE GENOMIC DNA]</scope>
    <source>
        <strain evidence="2 3">D2</strain>
    </source>
</reference>
<feature type="transmembrane region" description="Helical" evidence="1">
    <location>
        <begin position="46"/>
        <end position="68"/>
    </location>
</feature>
<comment type="caution">
    <text evidence="2">The sequence shown here is derived from an EMBL/GenBank/DDBJ whole genome shotgun (WGS) entry which is preliminary data.</text>
</comment>
<keyword evidence="1" id="KW-0812">Transmembrane</keyword>
<dbReference type="EMBL" id="JBELOE010000210">
    <property type="protein sequence ID" value="MER2492315.1"/>
    <property type="molecule type" value="Genomic_DNA"/>
</dbReference>
<keyword evidence="1" id="KW-1133">Transmembrane helix</keyword>
<protein>
    <submittedName>
        <fullName evidence="2">Uncharacterized protein</fullName>
    </submittedName>
</protein>
<dbReference type="Proteomes" id="UP001467690">
    <property type="component" value="Unassembled WGS sequence"/>
</dbReference>
<organism evidence="2 3">
    <name type="scientific">Catenovulum sediminis</name>
    <dbReference type="NCBI Taxonomy" id="1740262"/>
    <lineage>
        <taxon>Bacteria</taxon>
        <taxon>Pseudomonadati</taxon>
        <taxon>Pseudomonadota</taxon>
        <taxon>Gammaproteobacteria</taxon>
        <taxon>Alteromonadales</taxon>
        <taxon>Alteromonadaceae</taxon>
        <taxon>Catenovulum</taxon>
    </lineage>
</organism>
<gene>
    <name evidence="2" type="ORF">ABS311_10540</name>
</gene>
<name>A0ABV1RHH0_9ALTE</name>
<keyword evidence="1" id="KW-0472">Membrane</keyword>
<proteinExistence type="predicted"/>
<dbReference type="RefSeq" id="WP_350401823.1">
    <property type="nucleotide sequence ID" value="NZ_JBELOE010000210.1"/>
</dbReference>
<accession>A0ABV1RHH0</accession>